<sequence length="253" mass="29305">MNQKHLISIITASYNCEGFIKKTYDSIASQTYKHWEWIVTDDCSSDSTLECLREISLNDSRVKVFLNDVNSGAAVSRNNSISKSQGDYLAFIDSDDVWYTEKLEQQLSIMDSNDLEFSFTAYELIDESGKSLNKRIDFEQCEAIGYKDMLKKKATVGCSTVMLRKNAFNDLSMPLIRTGQDYALWLKLLKLGAKAYPINKVLMQYRIVPGSISRNKFKKAKRQWEIYRKIERLSLFNAVICFSFYAWRAVFRK</sequence>
<protein>
    <submittedName>
        <fullName evidence="2">Putative teichuronic acid biosynthesis glycosyltransferase TuaG</fullName>
        <ecNumber evidence="2">2.4.-.-</ecNumber>
    </submittedName>
</protein>
<reference evidence="2" key="1">
    <citation type="submission" date="2016-10" db="EMBL/GenBank/DDBJ databases">
        <title>The High Quality Genome of Vibrio alginolyticus K01M1.</title>
        <authorList>
            <person name="Wendling C."/>
            <person name="Chibani C.M."/>
            <person name="Hertel R."/>
            <person name="Sproer C."/>
            <person name="Bunk B."/>
            <person name="Overmann J."/>
            <person name="Roth O."/>
            <person name="Liesegang H."/>
        </authorList>
    </citation>
    <scope>NUCLEOTIDE SEQUENCE</scope>
    <source>
        <strain evidence="2">K05K4</strain>
    </source>
</reference>
<proteinExistence type="predicted"/>
<dbReference type="EC" id="2.4.-.-" evidence="2"/>
<organism evidence="2">
    <name type="scientific">Vibrio alginolyticus</name>
    <dbReference type="NCBI Taxonomy" id="663"/>
    <lineage>
        <taxon>Bacteria</taxon>
        <taxon>Pseudomonadati</taxon>
        <taxon>Pseudomonadota</taxon>
        <taxon>Gammaproteobacteria</taxon>
        <taxon>Vibrionales</taxon>
        <taxon>Vibrionaceae</taxon>
        <taxon>Vibrio</taxon>
    </lineage>
</organism>
<dbReference type="SUPFAM" id="SSF53448">
    <property type="entry name" value="Nucleotide-diphospho-sugar transferases"/>
    <property type="match status" value="1"/>
</dbReference>
<gene>
    <name evidence="2" type="primary">tuaG</name>
    <name evidence="2" type="ORF">K05K4_02190</name>
</gene>
<dbReference type="AlphaFoldDB" id="A0A1W6UGS3"/>
<dbReference type="Pfam" id="PF00535">
    <property type="entry name" value="Glycos_transf_2"/>
    <property type="match status" value="1"/>
</dbReference>
<keyword evidence="2" id="KW-0328">Glycosyltransferase</keyword>
<dbReference type="PANTHER" id="PTHR22916:SF3">
    <property type="entry name" value="UDP-GLCNAC:BETAGAL BETA-1,3-N-ACETYLGLUCOSAMINYLTRANSFERASE-LIKE PROTEIN 1"/>
    <property type="match status" value="1"/>
</dbReference>
<evidence type="ECO:0000313" key="2">
    <source>
        <dbReference type="EMBL" id="ARP17115.1"/>
    </source>
</evidence>
<dbReference type="InterPro" id="IPR001173">
    <property type="entry name" value="Glyco_trans_2-like"/>
</dbReference>
<name>A0A1W6UGS3_VIBAL</name>
<accession>A0A1W6UGS3</accession>
<dbReference type="PANTHER" id="PTHR22916">
    <property type="entry name" value="GLYCOSYLTRANSFERASE"/>
    <property type="match status" value="1"/>
</dbReference>
<dbReference type="RefSeq" id="WP_086046477.1">
    <property type="nucleotide sequence ID" value="NZ_CP017889.1"/>
</dbReference>
<dbReference type="EMBL" id="CP017902">
    <property type="protein sequence ID" value="ARP17115.1"/>
    <property type="molecule type" value="Genomic_DNA"/>
</dbReference>
<keyword evidence="2" id="KW-0808">Transferase</keyword>
<dbReference type="InterPro" id="IPR029044">
    <property type="entry name" value="Nucleotide-diphossugar_trans"/>
</dbReference>
<feature type="domain" description="Glycosyltransferase 2-like" evidence="1">
    <location>
        <begin position="8"/>
        <end position="169"/>
    </location>
</feature>
<dbReference type="Gene3D" id="3.90.550.10">
    <property type="entry name" value="Spore Coat Polysaccharide Biosynthesis Protein SpsA, Chain A"/>
    <property type="match status" value="1"/>
</dbReference>
<dbReference type="GO" id="GO:0016758">
    <property type="term" value="F:hexosyltransferase activity"/>
    <property type="evidence" value="ECO:0007669"/>
    <property type="project" value="UniProtKB-ARBA"/>
</dbReference>
<evidence type="ECO:0000259" key="1">
    <source>
        <dbReference type="Pfam" id="PF00535"/>
    </source>
</evidence>